<keyword evidence="1" id="KW-0175">Coiled coil</keyword>
<evidence type="ECO:0000256" key="1">
    <source>
        <dbReference type="SAM" id="Coils"/>
    </source>
</evidence>
<gene>
    <name evidence="2" type="ORF">MELIAE_LOCUS4344</name>
</gene>
<proteinExistence type="predicted"/>
<accession>A0A9P0AZC8</accession>
<keyword evidence="3" id="KW-1185">Reference proteome</keyword>
<sequence length="239" mass="27761">MLRKDNEAQELLLKENERKMKDAKVKSFDLKNSNNNKNEFITATQLASSKIVELTKKLREKNCEVESLKTKCAKLEAAISESDVLKEKDGSNNSSPHEVSKLEQKIGLLQRENIELKHSNDDLSKRCNVLKTKLKMVENEYGLIKTRYYSLNEQSERDQEFIDNLSSQLAHTKDLQSDGFKSRDKKIKKLKLENDALLSNVEKFKCQYDNATKLLDEKCREIEEIKKQKGQNLELKVEY</sequence>
<feature type="coiled-coil region" evidence="1">
    <location>
        <begin position="187"/>
        <end position="228"/>
    </location>
</feature>
<organism evidence="2 3">
    <name type="scientific">Brassicogethes aeneus</name>
    <name type="common">Rape pollen beetle</name>
    <name type="synonym">Meligethes aeneus</name>
    <dbReference type="NCBI Taxonomy" id="1431903"/>
    <lineage>
        <taxon>Eukaryota</taxon>
        <taxon>Metazoa</taxon>
        <taxon>Ecdysozoa</taxon>
        <taxon>Arthropoda</taxon>
        <taxon>Hexapoda</taxon>
        <taxon>Insecta</taxon>
        <taxon>Pterygota</taxon>
        <taxon>Neoptera</taxon>
        <taxon>Endopterygota</taxon>
        <taxon>Coleoptera</taxon>
        <taxon>Polyphaga</taxon>
        <taxon>Cucujiformia</taxon>
        <taxon>Nitidulidae</taxon>
        <taxon>Meligethinae</taxon>
        <taxon>Brassicogethes</taxon>
    </lineage>
</organism>
<dbReference type="EMBL" id="OV121133">
    <property type="protein sequence ID" value="CAH0551817.1"/>
    <property type="molecule type" value="Genomic_DNA"/>
</dbReference>
<protein>
    <submittedName>
        <fullName evidence="2">Uncharacterized protein</fullName>
    </submittedName>
</protein>
<dbReference type="Proteomes" id="UP001154078">
    <property type="component" value="Chromosome 2"/>
</dbReference>
<reference evidence="2" key="1">
    <citation type="submission" date="2021-12" db="EMBL/GenBank/DDBJ databases">
        <authorList>
            <person name="King R."/>
        </authorList>
    </citation>
    <scope>NUCLEOTIDE SEQUENCE</scope>
</reference>
<name>A0A9P0AZC8_BRAAE</name>
<dbReference type="OrthoDB" id="10070368at2759"/>
<evidence type="ECO:0000313" key="3">
    <source>
        <dbReference type="Proteomes" id="UP001154078"/>
    </source>
</evidence>
<dbReference type="AlphaFoldDB" id="A0A9P0AZC8"/>
<feature type="coiled-coil region" evidence="1">
    <location>
        <begin position="51"/>
        <end position="140"/>
    </location>
</feature>
<evidence type="ECO:0000313" key="2">
    <source>
        <dbReference type="EMBL" id="CAH0551817.1"/>
    </source>
</evidence>